<keyword evidence="4 6" id="KW-1133">Transmembrane helix</keyword>
<comment type="subcellular location">
    <subcellularLocation>
        <location evidence="1">Cell membrane</location>
        <topology evidence="1">Multi-pass membrane protein</topology>
    </subcellularLocation>
</comment>
<evidence type="ECO:0000256" key="5">
    <source>
        <dbReference type="ARBA" id="ARBA00023136"/>
    </source>
</evidence>
<dbReference type="InterPro" id="IPR050250">
    <property type="entry name" value="Macrolide_Exporter_MacB"/>
</dbReference>
<dbReference type="InterPro" id="IPR003838">
    <property type="entry name" value="ABC3_permease_C"/>
</dbReference>
<reference evidence="9" key="2">
    <citation type="submission" date="2021-04" db="EMBL/GenBank/DDBJ databases">
        <authorList>
            <person name="Gilroy R."/>
        </authorList>
    </citation>
    <scope>NUCLEOTIDE SEQUENCE</scope>
    <source>
        <strain evidence="9">8470</strain>
    </source>
</reference>
<evidence type="ECO:0000313" key="9">
    <source>
        <dbReference type="EMBL" id="MBU3857085.1"/>
    </source>
</evidence>
<feature type="transmembrane region" description="Helical" evidence="6">
    <location>
        <begin position="12"/>
        <end position="37"/>
    </location>
</feature>
<dbReference type="GO" id="GO:0005886">
    <property type="term" value="C:plasma membrane"/>
    <property type="evidence" value="ECO:0007669"/>
    <property type="project" value="UniProtKB-SubCell"/>
</dbReference>
<accession>A0A948X3F1</accession>
<feature type="transmembrane region" description="Helical" evidence="6">
    <location>
        <begin position="417"/>
        <end position="441"/>
    </location>
</feature>
<keyword evidence="3 6" id="KW-0812">Transmembrane</keyword>
<evidence type="ECO:0000259" key="7">
    <source>
        <dbReference type="Pfam" id="PF02687"/>
    </source>
</evidence>
<dbReference type="GO" id="GO:0022857">
    <property type="term" value="F:transmembrane transporter activity"/>
    <property type="evidence" value="ECO:0007669"/>
    <property type="project" value="TreeGrafter"/>
</dbReference>
<comment type="caution">
    <text evidence="9">The sequence shown here is derived from an EMBL/GenBank/DDBJ whole genome shotgun (WGS) entry which is preliminary data.</text>
</comment>
<evidence type="ECO:0000256" key="4">
    <source>
        <dbReference type="ARBA" id="ARBA00022989"/>
    </source>
</evidence>
<evidence type="ECO:0000256" key="6">
    <source>
        <dbReference type="SAM" id="Phobius"/>
    </source>
</evidence>
<dbReference type="AlphaFoldDB" id="A0A948X3F1"/>
<feature type="transmembrane region" description="Helical" evidence="6">
    <location>
        <begin position="279"/>
        <end position="302"/>
    </location>
</feature>
<feature type="transmembrane region" description="Helical" evidence="6">
    <location>
        <begin position="329"/>
        <end position="351"/>
    </location>
</feature>
<protein>
    <submittedName>
        <fullName evidence="9">ABC transporter permease</fullName>
    </submittedName>
</protein>
<name>A0A948X3F1_9BACT</name>
<feature type="transmembrane region" description="Helical" evidence="6">
    <location>
        <begin position="371"/>
        <end position="396"/>
    </location>
</feature>
<feature type="transmembrane region" description="Helical" evidence="6">
    <location>
        <begin position="715"/>
        <end position="735"/>
    </location>
</feature>
<gene>
    <name evidence="9" type="ORF">H9928_11195</name>
</gene>
<feature type="domain" description="MacB-like periplasmic core" evidence="8">
    <location>
        <begin position="19"/>
        <end position="229"/>
    </location>
</feature>
<evidence type="ECO:0000256" key="2">
    <source>
        <dbReference type="ARBA" id="ARBA00022475"/>
    </source>
</evidence>
<dbReference type="Proteomes" id="UP000784286">
    <property type="component" value="Unassembled WGS sequence"/>
</dbReference>
<sequence>MKTLIRNFTHTFRRFFTASVLNIMGLAIAFASFFVIMTQVDYDLNFNKGYKDYEHIYRVEVYPNDDNGWQTWMPRPLCELIGNGSPHIQAISIVNSFSGSAKFEVGGHQFEEITLSGFGNFMKTFQPRMIAGSADALERQGQVLIPRSMAMRFFGSIDAVGKTIFEGKQADNRLLTVGGVYEDFPENSQIRSCLFLPLRSENNKDNWQNWNYNCYLRTDGTLDPDELNRSVFQRMKEIVPERVSAMSDNEASSFLRFTPIADVHFSKVGNKSASSRTTVYLLLCVSFLIVIVAAINFMNFTLAETPMRVKSINTQKVLGATAGSLRMGLVLEAVLVSIIALGISMLFLLALRDSGLQDLVTASLDLTAHPLLLASTLGISVLIGMLAGLYPSYYATSFPPALALKGSFGLSPKGRKLRTLLVCFQFFVAFMLVIAIGIMYAQSRYIRTADYGYDKDAIVVGNMSWDAILQKEAVADELLRISGVEGVAFSQRVLSSSDTYMGWGRGSDDKHIQFDVLPVDYRYLKVMGIHVTEGRDFKPGDGDVYIFNEAARKKYPWMAVDQLATDGDYPIVGFCENIRYSTFRNDDNSQPMAFFIFGKDYADWGRWENIVNVRISAGTDKIAVIHSLQKAMEKFTPGHDFDFRFMDEVIDNSYRNELRFTRQILLFSLLAIVISMIGVFGLTMFESEYRRKEIGIRKIFGSTTGEVLRMFNKRYLYILIGCFIVAAPFGWWIGLHWLEGFAEKAPISAWIFLISFLLVTAITLLTVTVQSWRTARENPANSIKTE</sequence>
<dbReference type="PANTHER" id="PTHR30572:SF18">
    <property type="entry name" value="ABC-TYPE MACROLIDE FAMILY EXPORT SYSTEM PERMEASE COMPONENT 2"/>
    <property type="match status" value="1"/>
</dbReference>
<evidence type="ECO:0000259" key="8">
    <source>
        <dbReference type="Pfam" id="PF12704"/>
    </source>
</evidence>
<dbReference type="EMBL" id="JAHLFJ010000100">
    <property type="protein sequence ID" value="MBU3857085.1"/>
    <property type="molecule type" value="Genomic_DNA"/>
</dbReference>
<dbReference type="Pfam" id="PF02687">
    <property type="entry name" value="FtsX"/>
    <property type="match status" value="2"/>
</dbReference>
<feature type="transmembrane region" description="Helical" evidence="6">
    <location>
        <begin position="747"/>
        <end position="767"/>
    </location>
</feature>
<dbReference type="Pfam" id="PF12704">
    <property type="entry name" value="MacB_PCD"/>
    <property type="match status" value="1"/>
</dbReference>
<dbReference type="InterPro" id="IPR025857">
    <property type="entry name" value="MacB_PCD"/>
</dbReference>
<organism evidence="9 10">
    <name type="scientific">Candidatus Phocaeicola excrementipullorum</name>
    <dbReference type="NCBI Taxonomy" id="2838731"/>
    <lineage>
        <taxon>Bacteria</taxon>
        <taxon>Pseudomonadati</taxon>
        <taxon>Bacteroidota</taxon>
        <taxon>Bacteroidia</taxon>
        <taxon>Bacteroidales</taxon>
        <taxon>Bacteroidaceae</taxon>
        <taxon>Phocaeicola</taxon>
    </lineage>
</organism>
<proteinExistence type="predicted"/>
<dbReference type="PANTHER" id="PTHR30572">
    <property type="entry name" value="MEMBRANE COMPONENT OF TRANSPORTER-RELATED"/>
    <property type="match status" value="1"/>
</dbReference>
<feature type="domain" description="ABC3 transporter permease C-terminal" evidence="7">
    <location>
        <begin position="666"/>
        <end position="779"/>
    </location>
</feature>
<reference evidence="9" key="1">
    <citation type="journal article" date="2021" name="PeerJ">
        <title>Extensive microbial diversity within the chicken gut microbiome revealed by metagenomics and culture.</title>
        <authorList>
            <person name="Gilroy R."/>
            <person name="Ravi A."/>
            <person name="Getino M."/>
            <person name="Pursley I."/>
            <person name="Horton D.L."/>
            <person name="Alikhan N.F."/>
            <person name="Baker D."/>
            <person name="Gharbi K."/>
            <person name="Hall N."/>
            <person name="Watson M."/>
            <person name="Adriaenssens E.M."/>
            <person name="Foster-Nyarko E."/>
            <person name="Jarju S."/>
            <person name="Secka A."/>
            <person name="Antonio M."/>
            <person name="Oren A."/>
            <person name="Chaudhuri R.R."/>
            <person name="La Ragione R."/>
            <person name="Hildebrand F."/>
            <person name="Pallen M.J."/>
        </authorList>
    </citation>
    <scope>NUCLEOTIDE SEQUENCE</scope>
    <source>
        <strain evidence="9">8470</strain>
    </source>
</reference>
<keyword evidence="2" id="KW-1003">Cell membrane</keyword>
<evidence type="ECO:0000256" key="3">
    <source>
        <dbReference type="ARBA" id="ARBA00022692"/>
    </source>
</evidence>
<feature type="transmembrane region" description="Helical" evidence="6">
    <location>
        <begin position="664"/>
        <end position="685"/>
    </location>
</feature>
<evidence type="ECO:0000256" key="1">
    <source>
        <dbReference type="ARBA" id="ARBA00004651"/>
    </source>
</evidence>
<evidence type="ECO:0000313" key="10">
    <source>
        <dbReference type="Proteomes" id="UP000784286"/>
    </source>
</evidence>
<keyword evidence="5 6" id="KW-0472">Membrane</keyword>
<feature type="domain" description="ABC3 transporter permease C-terminal" evidence="7">
    <location>
        <begin position="284"/>
        <end position="400"/>
    </location>
</feature>